<accession>A0A0E9WI10</accession>
<feature type="compositionally biased region" description="Polar residues" evidence="1">
    <location>
        <begin position="7"/>
        <end position="20"/>
    </location>
</feature>
<reference evidence="2" key="1">
    <citation type="submission" date="2014-11" db="EMBL/GenBank/DDBJ databases">
        <authorList>
            <person name="Amaro Gonzalez C."/>
        </authorList>
    </citation>
    <scope>NUCLEOTIDE SEQUENCE</scope>
</reference>
<dbReference type="EMBL" id="GBXM01018590">
    <property type="protein sequence ID" value="JAH89987.1"/>
    <property type="molecule type" value="Transcribed_RNA"/>
</dbReference>
<reference evidence="2" key="2">
    <citation type="journal article" date="2015" name="Fish Shellfish Immunol.">
        <title>Early steps in the European eel (Anguilla anguilla)-Vibrio vulnificus interaction in the gills: Role of the RtxA13 toxin.</title>
        <authorList>
            <person name="Callol A."/>
            <person name="Pajuelo D."/>
            <person name="Ebbesson L."/>
            <person name="Teles M."/>
            <person name="MacKenzie S."/>
            <person name="Amaro C."/>
        </authorList>
    </citation>
    <scope>NUCLEOTIDE SEQUENCE</scope>
</reference>
<evidence type="ECO:0000256" key="1">
    <source>
        <dbReference type="SAM" id="MobiDB-lite"/>
    </source>
</evidence>
<sequence length="78" mass="8970">MIHLGTNPLTSSPDGTLQTHNSKKKRRIVCYSNSEAHSCNSRYIYTDGDIMFFWSPSKQFQLKLTQKTILPSHRQMPA</sequence>
<organism evidence="2">
    <name type="scientific">Anguilla anguilla</name>
    <name type="common">European freshwater eel</name>
    <name type="synonym">Muraena anguilla</name>
    <dbReference type="NCBI Taxonomy" id="7936"/>
    <lineage>
        <taxon>Eukaryota</taxon>
        <taxon>Metazoa</taxon>
        <taxon>Chordata</taxon>
        <taxon>Craniata</taxon>
        <taxon>Vertebrata</taxon>
        <taxon>Euteleostomi</taxon>
        <taxon>Actinopterygii</taxon>
        <taxon>Neopterygii</taxon>
        <taxon>Teleostei</taxon>
        <taxon>Anguilliformes</taxon>
        <taxon>Anguillidae</taxon>
        <taxon>Anguilla</taxon>
    </lineage>
</organism>
<dbReference type="AlphaFoldDB" id="A0A0E9WI10"/>
<feature type="region of interest" description="Disordered" evidence="1">
    <location>
        <begin position="1"/>
        <end position="24"/>
    </location>
</feature>
<evidence type="ECO:0000313" key="2">
    <source>
        <dbReference type="EMBL" id="JAH89987.1"/>
    </source>
</evidence>
<protein>
    <submittedName>
        <fullName evidence="2">Uncharacterized protein</fullName>
    </submittedName>
</protein>
<proteinExistence type="predicted"/>
<name>A0A0E9WI10_ANGAN</name>